<feature type="chain" id="PRO_5043998319" evidence="2">
    <location>
        <begin position="18"/>
        <end position="168"/>
    </location>
</feature>
<dbReference type="GO" id="GO:0020037">
    <property type="term" value="F:heme binding"/>
    <property type="evidence" value="ECO:0007669"/>
    <property type="project" value="InterPro"/>
</dbReference>
<evidence type="ECO:0000256" key="2">
    <source>
        <dbReference type="SAM" id="SignalP"/>
    </source>
</evidence>
<protein>
    <submittedName>
        <fullName evidence="3">Uncharacterized protein</fullName>
    </submittedName>
</protein>
<keyword evidence="4" id="KW-1185">Reference proteome</keyword>
<name>A0AAU9THS3_EUPED</name>
<dbReference type="GO" id="GO:0006979">
    <property type="term" value="P:response to oxidative stress"/>
    <property type="evidence" value="ECO:0007669"/>
    <property type="project" value="InterPro"/>
</dbReference>
<organism evidence="3 4">
    <name type="scientific">Euphydryas editha</name>
    <name type="common">Edith's checkerspot</name>
    <dbReference type="NCBI Taxonomy" id="104508"/>
    <lineage>
        <taxon>Eukaryota</taxon>
        <taxon>Metazoa</taxon>
        <taxon>Ecdysozoa</taxon>
        <taxon>Arthropoda</taxon>
        <taxon>Hexapoda</taxon>
        <taxon>Insecta</taxon>
        <taxon>Pterygota</taxon>
        <taxon>Neoptera</taxon>
        <taxon>Endopterygota</taxon>
        <taxon>Lepidoptera</taxon>
        <taxon>Glossata</taxon>
        <taxon>Ditrysia</taxon>
        <taxon>Papilionoidea</taxon>
        <taxon>Nymphalidae</taxon>
        <taxon>Nymphalinae</taxon>
        <taxon>Euphydryas</taxon>
    </lineage>
</organism>
<dbReference type="InterPro" id="IPR010255">
    <property type="entry name" value="Haem_peroxidase_sf"/>
</dbReference>
<gene>
    <name evidence="3" type="ORF">EEDITHA_LOCUS1946</name>
</gene>
<evidence type="ECO:0000313" key="3">
    <source>
        <dbReference type="EMBL" id="CAH2085472.1"/>
    </source>
</evidence>
<evidence type="ECO:0000256" key="1">
    <source>
        <dbReference type="ARBA" id="ARBA00022559"/>
    </source>
</evidence>
<dbReference type="EMBL" id="CAKOGL010000004">
    <property type="protein sequence ID" value="CAH2085472.1"/>
    <property type="molecule type" value="Genomic_DNA"/>
</dbReference>
<dbReference type="InterPro" id="IPR019791">
    <property type="entry name" value="Haem_peroxidase_animal"/>
</dbReference>
<keyword evidence="2" id="KW-0732">Signal</keyword>
<dbReference type="PANTHER" id="PTHR11475">
    <property type="entry name" value="OXIDASE/PEROXIDASE"/>
    <property type="match status" value="1"/>
</dbReference>
<reference evidence="3" key="1">
    <citation type="submission" date="2022-03" db="EMBL/GenBank/DDBJ databases">
        <authorList>
            <person name="Tunstrom K."/>
        </authorList>
    </citation>
    <scope>NUCLEOTIDE SEQUENCE</scope>
</reference>
<dbReference type="Proteomes" id="UP001153954">
    <property type="component" value="Unassembled WGS sequence"/>
</dbReference>
<dbReference type="AlphaFoldDB" id="A0AAU9THS3"/>
<dbReference type="Gene3D" id="1.10.640.10">
    <property type="entry name" value="Haem peroxidase domain superfamily, animal type"/>
    <property type="match status" value="2"/>
</dbReference>
<dbReference type="GO" id="GO:0004601">
    <property type="term" value="F:peroxidase activity"/>
    <property type="evidence" value="ECO:0007669"/>
    <property type="project" value="UniProtKB-KW"/>
</dbReference>
<evidence type="ECO:0000313" key="4">
    <source>
        <dbReference type="Proteomes" id="UP001153954"/>
    </source>
</evidence>
<sequence>MIKITSWLLVLCSAALGQNINLQTNPVNFRRNSRDIFSALRLPVGLGNPPPPLGSGQDPATQSCGLIPPFCVKSRYRTIDGSCNNLLRPTLGTPQTPYARLVPYKYGDGQLESIRTGSSMARLLCDNSNNIQHMQPKAFQQISYGNMPVLCQKLPSINLSLWQDNEFH</sequence>
<dbReference type="InterPro" id="IPR037120">
    <property type="entry name" value="Haem_peroxidase_sf_animal"/>
</dbReference>
<accession>A0AAU9THS3</accession>
<proteinExistence type="predicted"/>
<dbReference type="PROSITE" id="PS50292">
    <property type="entry name" value="PEROXIDASE_3"/>
    <property type="match status" value="1"/>
</dbReference>
<dbReference type="SUPFAM" id="SSF48113">
    <property type="entry name" value="Heme-dependent peroxidases"/>
    <property type="match status" value="2"/>
</dbReference>
<feature type="signal peptide" evidence="2">
    <location>
        <begin position="1"/>
        <end position="17"/>
    </location>
</feature>
<comment type="caution">
    <text evidence="3">The sequence shown here is derived from an EMBL/GenBank/DDBJ whole genome shotgun (WGS) entry which is preliminary data.</text>
</comment>
<keyword evidence="1" id="KW-0575">Peroxidase</keyword>
<keyword evidence="1" id="KW-0560">Oxidoreductase</keyword>
<dbReference type="PANTHER" id="PTHR11475:SF86">
    <property type="entry name" value="PEROXIDASE"/>
    <property type="match status" value="1"/>
</dbReference>
<dbReference type="Pfam" id="PF03098">
    <property type="entry name" value="An_peroxidase"/>
    <property type="match status" value="1"/>
</dbReference>